<keyword evidence="5" id="KW-0067">ATP-binding</keyword>
<dbReference type="HAMAP" id="MF_01161">
    <property type="entry name" value="tRNA_Ile_lys_synt"/>
    <property type="match status" value="1"/>
</dbReference>
<protein>
    <recommendedName>
        <fullName evidence="1">tRNA(Ile)-lysidine synthetase</fullName>
        <ecNumber evidence="1">6.3.4.19</ecNumber>
    </recommendedName>
</protein>
<dbReference type="NCBIfam" id="TIGR02432">
    <property type="entry name" value="lysidine_TilS_N"/>
    <property type="match status" value="1"/>
</dbReference>
<dbReference type="AlphaFoldDB" id="A0A1J5TIN8"/>
<evidence type="ECO:0000256" key="6">
    <source>
        <dbReference type="ARBA" id="ARBA00048539"/>
    </source>
</evidence>
<dbReference type="InterPro" id="IPR011063">
    <property type="entry name" value="TilS/TtcA_N"/>
</dbReference>
<dbReference type="Gene3D" id="3.40.50.620">
    <property type="entry name" value="HUPs"/>
    <property type="match status" value="1"/>
</dbReference>
<feature type="transmembrane region" description="Helical" evidence="7">
    <location>
        <begin position="44"/>
        <end position="65"/>
    </location>
</feature>
<dbReference type="InterPro" id="IPR012094">
    <property type="entry name" value="tRNA_Ile_lys_synt"/>
</dbReference>
<reference evidence="9" key="1">
    <citation type="submission" date="2016-10" db="EMBL/GenBank/DDBJ databases">
        <title>Sequence of Gallionella enrichment culture.</title>
        <authorList>
            <person name="Poehlein A."/>
            <person name="Muehling M."/>
            <person name="Daniel R."/>
        </authorList>
    </citation>
    <scope>NUCLEOTIDE SEQUENCE</scope>
</reference>
<dbReference type="CDD" id="cd01992">
    <property type="entry name" value="TilS_N"/>
    <property type="match status" value="1"/>
</dbReference>
<proteinExistence type="inferred from homology"/>
<dbReference type="GO" id="GO:0008033">
    <property type="term" value="P:tRNA processing"/>
    <property type="evidence" value="ECO:0007669"/>
    <property type="project" value="UniProtKB-KW"/>
</dbReference>
<organism evidence="9">
    <name type="scientific">mine drainage metagenome</name>
    <dbReference type="NCBI Taxonomy" id="410659"/>
    <lineage>
        <taxon>unclassified sequences</taxon>
        <taxon>metagenomes</taxon>
        <taxon>ecological metagenomes</taxon>
    </lineage>
</organism>
<evidence type="ECO:0000256" key="4">
    <source>
        <dbReference type="ARBA" id="ARBA00022741"/>
    </source>
</evidence>
<evidence type="ECO:0000256" key="2">
    <source>
        <dbReference type="ARBA" id="ARBA00022598"/>
    </source>
</evidence>
<keyword evidence="7" id="KW-0472">Membrane</keyword>
<evidence type="ECO:0000256" key="1">
    <source>
        <dbReference type="ARBA" id="ARBA00013267"/>
    </source>
</evidence>
<dbReference type="InterPro" id="IPR012795">
    <property type="entry name" value="tRNA_Ile_lys_synt_N"/>
</dbReference>
<name>A0A1J5TIN8_9ZZZZ</name>
<accession>A0A1J5TIN8</accession>
<dbReference type="GO" id="GO:0032267">
    <property type="term" value="F:tRNA(Ile)-lysidine synthase activity"/>
    <property type="evidence" value="ECO:0007669"/>
    <property type="project" value="UniProtKB-EC"/>
</dbReference>
<sequence length="349" mass="39122">MGGTRRVRWTEVARRLAQVIPKERLHPGVRSWAAGRTRSAHERWAVACSGGADSVALLLLIWAHWPERAQGLLVLHFDHALRGAASRGDERFCRKLATALGCDYQSTRWAGARAQVSEATLREARLQFFEAAMKRSGCRALWLGHQADDVAETLLMRIARGSGAAGLAAPRPVQRLSSGSVRVRPLLALGRDELRAELKSAGGVWRDDESNKTGRFFRNRIRSDVLPIWRGAVSDRDALTGACLSRELLEEDDEALRVWLEEIGPLRRRGVLDLKLMQDKPRALWRRAIHGWLLSSGYQGDLSKRGFDLLLEAAMRGVPTRQSMGREGFAVIAGNQLRYVNNLRRRTQK</sequence>
<keyword evidence="7" id="KW-1133">Transmembrane helix</keyword>
<gene>
    <name evidence="9" type="primary">tilS_2</name>
    <name evidence="9" type="ORF">GALL_53900</name>
</gene>
<evidence type="ECO:0000256" key="3">
    <source>
        <dbReference type="ARBA" id="ARBA00022694"/>
    </source>
</evidence>
<evidence type="ECO:0000259" key="8">
    <source>
        <dbReference type="Pfam" id="PF01171"/>
    </source>
</evidence>
<dbReference type="GO" id="GO:0005524">
    <property type="term" value="F:ATP binding"/>
    <property type="evidence" value="ECO:0007669"/>
    <property type="project" value="UniProtKB-KW"/>
</dbReference>
<comment type="catalytic activity">
    <reaction evidence="6">
        <text>cytidine(34) in tRNA(Ile2) + L-lysine + ATP = lysidine(34) in tRNA(Ile2) + AMP + diphosphate + H(+)</text>
        <dbReference type="Rhea" id="RHEA:43744"/>
        <dbReference type="Rhea" id="RHEA-COMP:10625"/>
        <dbReference type="Rhea" id="RHEA-COMP:10670"/>
        <dbReference type="ChEBI" id="CHEBI:15378"/>
        <dbReference type="ChEBI" id="CHEBI:30616"/>
        <dbReference type="ChEBI" id="CHEBI:32551"/>
        <dbReference type="ChEBI" id="CHEBI:33019"/>
        <dbReference type="ChEBI" id="CHEBI:82748"/>
        <dbReference type="ChEBI" id="CHEBI:83665"/>
        <dbReference type="ChEBI" id="CHEBI:456215"/>
        <dbReference type="EC" id="6.3.4.19"/>
    </reaction>
</comment>
<dbReference type="InterPro" id="IPR014729">
    <property type="entry name" value="Rossmann-like_a/b/a_fold"/>
</dbReference>
<comment type="caution">
    <text evidence="9">The sequence shown here is derived from an EMBL/GenBank/DDBJ whole genome shotgun (WGS) entry which is preliminary data.</text>
</comment>
<keyword evidence="7" id="KW-0812">Transmembrane</keyword>
<keyword evidence="3" id="KW-0819">tRNA processing</keyword>
<evidence type="ECO:0000256" key="7">
    <source>
        <dbReference type="SAM" id="Phobius"/>
    </source>
</evidence>
<keyword evidence="4" id="KW-0547">Nucleotide-binding</keyword>
<evidence type="ECO:0000313" key="9">
    <source>
        <dbReference type="EMBL" id="OIR13572.1"/>
    </source>
</evidence>
<dbReference type="Pfam" id="PF01171">
    <property type="entry name" value="ATP_bind_3"/>
    <property type="match status" value="1"/>
</dbReference>
<dbReference type="EMBL" id="MLJW01000014">
    <property type="protein sequence ID" value="OIR13572.1"/>
    <property type="molecule type" value="Genomic_DNA"/>
</dbReference>
<feature type="domain" description="tRNA(Ile)-lysidine/2-thiocytidine synthase N-terminal" evidence="8">
    <location>
        <begin position="44"/>
        <end position="223"/>
    </location>
</feature>
<keyword evidence="2 9" id="KW-0436">Ligase</keyword>
<dbReference type="PANTHER" id="PTHR43033:SF1">
    <property type="entry name" value="TRNA(ILE)-LYSIDINE SYNTHASE-RELATED"/>
    <property type="match status" value="1"/>
</dbReference>
<dbReference type="PANTHER" id="PTHR43033">
    <property type="entry name" value="TRNA(ILE)-LYSIDINE SYNTHASE-RELATED"/>
    <property type="match status" value="1"/>
</dbReference>
<dbReference type="SUPFAM" id="SSF52402">
    <property type="entry name" value="Adenine nucleotide alpha hydrolases-like"/>
    <property type="match status" value="1"/>
</dbReference>
<evidence type="ECO:0000256" key="5">
    <source>
        <dbReference type="ARBA" id="ARBA00022840"/>
    </source>
</evidence>
<dbReference type="EC" id="6.3.4.19" evidence="1"/>